<dbReference type="Gene3D" id="3.40.47.10">
    <property type="match status" value="1"/>
</dbReference>
<dbReference type="GO" id="GO:0004315">
    <property type="term" value="F:3-oxoacyl-[acyl-carrier-protein] synthase activity"/>
    <property type="evidence" value="ECO:0007669"/>
    <property type="project" value="InterPro"/>
</dbReference>
<dbReference type="InterPro" id="IPR020806">
    <property type="entry name" value="PKS_PP-bd"/>
</dbReference>
<dbReference type="Pfam" id="PF00975">
    <property type="entry name" value="Thioesterase"/>
    <property type="match status" value="1"/>
</dbReference>
<dbReference type="InterPro" id="IPR050091">
    <property type="entry name" value="PKS_NRPS_Biosynth_Enz"/>
</dbReference>
<dbReference type="Pfam" id="PF00550">
    <property type="entry name" value="PP-binding"/>
    <property type="match status" value="1"/>
</dbReference>
<feature type="domain" description="Ketosynthase family 3 (KS3)" evidence="7">
    <location>
        <begin position="6"/>
        <end position="421"/>
    </location>
</feature>
<dbReference type="InterPro" id="IPR018201">
    <property type="entry name" value="Ketoacyl_synth_AS"/>
</dbReference>
<dbReference type="Gene3D" id="3.40.366.10">
    <property type="entry name" value="Malonyl-Coenzyme A Acyl Carrier Protein, domain 2"/>
    <property type="match status" value="1"/>
</dbReference>
<dbReference type="InterPro" id="IPR029058">
    <property type="entry name" value="AB_hydrolase_fold"/>
</dbReference>
<dbReference type="InterPro" id="IPR032821">
    <property type="entry name" value="PKS_assoc"/>
</dbReference>
<dbReference type="PROSITE" id="PS00012">
    <property type="entry name" value="PHOSPHOPANTETHEINE"/>
    <property type="match status" value="1"/>
</dbReference>
<dbReference type="InterPro" id="IPR016039">
    <property type="entry name" value="Thiolase-like"/>
</dbReference>
<dbReference type="Pfam" id="PF16197">
    <property type="entry name" value="KAsynt_C_assoc"/>
    <property type="match status" value="1"/>
</dbReference>
<organism evidence="8">
    <name type="scientific">uncultured bacterium AB_162</name>
    <dbReference type="NCBI Taxonomy" id="1630011"/>
    <lineage>
        <taxon>Bacteria</taxon>
        <taxon>environmental samples</taxon>
    </lineage>
</organism>
<dbReference type="InterPro" id="IPR016035">
    <property type="entry name" value="Acyl_Trfase/lysoPLipase"/>
</dbReference>
<evidence type="ECO:0000256" key="1">
    <source>
        <dbReference type="ARBA" id="ARBA00022450"/>
    </source>
</evidence>
<dbReference type="SUPFAM" id="SSF53901">
    <property type="entry name" value="Thiolase-like"/>
    <property type="match status" value="1"/>
</dbReference>
<feature type="domain" description="Carrier" evidence="6">
    <location>
        <begin position="1372"/>
        <end position="1447"/>
    </location>
</feature>
<dbReference type="EMBL" id="KP830090">
    <property type="protein sequence ID" value="AKA59397.1"/>
    <property type="molecule type" value="Genomic_DNA"/>
</dbReference>
<protein>
    <submittedName>
        <fullName evidence="8">Polyketide synthase</fullName>
    </submittedName>
</protein>
<dbReference type="InterPro" id="IPR013217">
    <property type="entry name" value="Methyltransf_12"/>
</dbReference>
<dbReference type="GO" id="GO:0004312">
    <property type="term" value="F:fatty acid synthase activity"/>
    <property type="evidence" value="ECO:0007669"/>
    <property type="project" value="TreeGrafter"/>
</dbReference>
<accession>A0A0E3GLV2</accession>
<evidence type="ECO:0000313" key="8">
    <source>
        <dbReference type="EMBL" id="AKA59397.1"/>
    </source>
</evidence>
<dbReference type="CDD" id="cd00833">
    <property type="entry name" value="PKS"/>
    <property type="match status" value="1"/>
</dbReference>
<dbReference type="SUPFAM" id="SSF52151">
    <property type="entry name" value="FabD/lysophospholipase-like"/>
    <property type="match status" value="1"/>
</dbReference>
<dbReference type="InterPro" id="IPR001031">
    <property type="entry name" value="Thioesterase"/>
</dbReference>
<dbReference type="InterPro" id="IPR014030">
    <property type="entry name" value="Ketoacyl_synth_N"/>
</dbReference>
<proteinExistence type="predicted"/>
<keyword evidence="2" id="KW-0597">Phosphoprotein</keyword>
<dbReference type="SMART" id="SM00824">
    <property type="entry name" value="PKS_TE"/>
    <property type="match status" value="1"/>
</dbReference>
<sequence length="1747" mass="186946">MSVSIDETVAIVGMACRLPGARDVDALWSNLRDGRDCIRQFTLDELIAAGVDPDLARDSDYVAARGVIDGAAFFDWQAFGYTRAEAARMDPQHRVFLECASQALDDAAIDPARYRGLIAVFAGCDVSPLEIRSGEDPAAQVIARDKDFLATRAAYKLGLRGPAMTVQTACSTSLVAVHTGCQSLLAFESDAVLAGGVSVALPDAMGYLYEEGHILSPDGVCRPFDRRAAGTVPGNGVGIVVLKRLSDALEDGDRVLAVIRGTATNNDGSEKLGFTTPSVKGQRDVIRLALARAGVEPREISYVEAHGTGTRVGDPVELTALEAAFEGDRAQDRCWLGAVKGNIGHTGSASGVAGLIKTVCMLVHREIVPTAHFEEPTDELAREDAPFRVAATRRPWEARHLLAGVSSFGVGGTNAHVVVGEAPPATPRKAASGPRLFCFSATAGETLSELRADTARALTERSAPELDDVAWTLATGLRRFAARRAHVAADRASLVSELRTPAEAVEADPDPRVVFLFPGHGTLSGPVGRELYEFAPAFREVFDEARESLPAELGLGALLDPADGGAPLRQTVPQQVGLFVLGYGLAATFRAWGITPAALLGNSIGEYVAAAVAGVWTLRDALRLVHERAVAMTEAPVGGALAIPARIEDAVGYLDEDLAVDVAVDGGEHVVVAGRVEAVEAAAERLAARELPFRRLDIDRPFHTAAMEPSVPRLVAAVDAVAGSEPAVPYVSNATGTWAGAGDACDSAYWARHLCRPVRLGRGIETLVDSSHTLFVELGPGESMCRVVRAAAGGRALALPTLGGSQPGEVERVLGAVGRLWERGVEPDWARLRFSEEGRRCSLPPRPFRALRCEQEGPAGGGRKPAPSRSSDPALAITAAPGARVRGRVAELAAQGVRVGAFVELGGERQLEPLRQLIGSETWDRSRPRLSTRPELLARVEGYSAGLMGRFLQQRAGLNGSPGARSAELRALLDPAGRLPEFIDFVVAELVEAGLLRHENDRIGPVDGFEERIEQALRRDELDDVPGLVRLLEHSAAALPEVLEGEREAASVLFPDGDSEVVTRWIQDNRVDVSDADVSMRYLRDVIRSIRATRPDEPVRILEVGAGQGIFTDLLFRDWDGCAGVTYHYTDISPLLVRRAEKSFGELNQADMRFGVLDLNRDPTEQGLAAGTFDIVVGYNAVHVAAAIGRTLRWLGQLLRPTGVLALVEVTRLARWSHVAFGLAPGWWEAARERETRSIALDAPAWLDALHEAGFEERVCSTVDEHADHAVLAASPRREAPGARTGHIAGELSRQTGRRELSGHVHLVDLGAEGADQDMAWREARGAALTQDLESRRLDVASLADLGPSTLRATPVVANPPQAPPPPAAAKVAEDSLAGALAPIWCDVLGTTEAGLDENFFDLGGDSLQVVQLLSLVRRVAGRDVAVNAFTEEATFSRLVQLAAAGGRKPRPSRAAPPREAAHDDPYLLTFRASGADPPIFFASPAAGSAVVYRQLASLLEADRPCYGVDCVGLHDGASPDATVDAIAEHHIAVIRGVRRHGPYVLAGWSFGAVVAHEVACRLAEAGETVDMVLGLDGFVPDTRGRPISTRSGHLVRGLWYQAQAEVLLSRLDSMAGRPSPVNGSRRDAVRRDARDGVPRIGKVARETAAFGNGPEFIRLYKANIEAMLRYRPRRASCDAVIFKTRSTAWRRARLEHELAGLYAGTVQVRAAPGTHWTTIAGVHVRQLAEGVNDALRAESRRRVPVW</sequence>
<evidence type="ECO:0000256" key="4">
    <source>
        <dbReference type="ARBA" id="ARBA00023268"/>
    </source>
</evidence>
<dbReference type="InterPro" id="IPR014043">
    <property type="entry name" value="Acyl_transferase_dom"/>
</dbReference>
<dbReference type="Pfam" id="PF08242">
    <property type="entry name" value="Methyltransf_12"/>
    <property type="match status" value="1"/>
</dbReference>
<dbReference type="PROSITE" id="PS52004">
    <property type="entry name" value="KS3_2"/>
    <property type="match status" value="1"/>
</dbReference>
<evidence type="ECO:0000256" key="5">
    <source>
        <dbReference type="SAM" id="MobiDB-lite"/>
    </source>
</evidence>
<dbReference type="Pfam" id="PF02801">
    <property type="entry name" value="Ketoacyl-synt_C"/>
    <property type="match status" value="1"/>
</dbReference>
<evidence type="ECO:0000256" key="3">
    <source>
        <dbReference type="ARBA" id="ARBA00022679"/>
    </source>
</evidence>
<dbReference type="PROSITE" id="PS00606">
    <property type="entry name" value="KS3_1"/>
    <property type="match status" value="1"/>
</dbReference>
<dbReference type="PANTHER" id="PTHR43775">
    <property type="entry name" value="FATTY ACID SYNTHASE"/>
    <property type="match status" value="1"/>
</dbReference>
<dbReference type="GO" id="GO:0006633">
    <property type="term" value="P:fatty acid biosynthetic process"/>
    <property type="evidence" value="ECO:0007669"/>
    <property type="project" value="InterPro"/>
</dbReference>
<dbReference type="PANTHER" id="PTHR43775:SF37">
    <property type="entry name" value="SI:DKEY-61P9.11"/>
    <property type="match status" value="1"/>
</dbReference>
<keyword evidence="1" id="KW-0596">Phosphopantetheine</keyword>
<dbReference type="InterPro" id="IPR029063">
    <property type="entry name" value="SAM-dependent_MTases_sf"/>
</dbReference>
<dbReference type="InterPro" id="IPR001227">
    <property type="entry name" value="Ac_transferase_dom_sf"/>
</dbReference>
<evidence type="ECO:0000259" key="6">
    <source>
        <dbReference type="PROSITE" id="PS50075"/>
    </source>
</evidence>
<dbReference type="InterPro" id="IPR020802">
    <property type="entry name" value="TesA-like"/>
</dbReference>
<dbReference type="SMART" id="SM00823">
    <property type="entry name" value="PKS_PP"/>
    <property type="match status" value="1"/>
</dbReference>
<dbReference type="SUPFAM" id="SSF53474">
    <property type="entry name" value="alpha/beta-Hydrolases"/>
    <property type="match status" value="1"/>
</dbReference>
<keyword evidence="4" id="KW-0511">Multifunctional enzyme</keyword>
<dbReference type="InterPro" id="IPR020841">
    <property type="entry name" value="PKS_Beta-ketoAc_synthase_dom"/>
</dbReference>
<evidence type="ECO:0000256" key="2">
    <source>
        <dbReference type="ARBA" id="ARBA00022553"/>
    </source>
</evidence>
<dbReference type="CDD" id="cd02440">
    <property type="entry name" value="AdoMet_MTases"/>
    <property type="match status" value="1"/>
</dbReference>
<dbReference type="SMART" id="SM00825">
    <property type="entry name" value="PKS_KS"/>
    <property type="match status" value="1"/>
</dbReference>
<dbReference type="InterPro" id="IPR036736">
    <property type="entry name" value="ACP-like_sf"/>
</dbReference>
<dbReference type="Gene3D" id="3.40.50.1820">
    <property type="entry name" value="alpha/beta hydrolase"/>
    <property type="match status" value="1"/>
</dbReference>
<dbReference type="Gene3D" id="3.30.70.3290">
    <property type="match status" value="1"/>
</dbReference>
<dbReference type="InterPro" id="IPR014031">
    <property type="entry name" value="Ketoacyl_synth_C"/>
</dbReference>
<dbReference type="Gene3D" id="1.10.1200.10">
    <property type="entry name" value="ACP-like"/>
    <property type="match status" value="1"/>
</dbReference>
<dbReference type="SUPFAM" id="SSF47336">
    <property type="entry name" value="ACP-like"/>
    <property type="match status" value="1"/>
</dbReference>
<dbReference type="Gene3D" id="3.40.50.150">
    <property type="entry name" value="Vaccinia Virus protein VP39"/>
    <property type="match status" value="1"/>
</dbReference>
<dbReference type="InterPro" id="IPR006162">
    <property type="entry name" value="Ppantetheine_attach_site"/>
</dbReference>
<dbReference type="SMART" id="SM00827">
    <property type="entry name" value="PKS_AT"/>
    <property type="match status" value="1"/>
</dbReference>
<dbReference type="InterPro" id="IPR009081">
    <property type="entry name" value="PP-bd_ACP"/>
</dbReference>
<dbReference type="GO" id="GO:0031177">
    <property type="term" value="F:phosphopantetheine binding"/>
    <property type="evidence" value="ECO:0007669"/>
    <property type="project" value="InterPro"/>
</dbReference>
<reference evidence="8" key="1">
    <citation type="journal article" date="2015" name="Proc. Natl. Acad. Sci. U.S.A.">
        <title>Multiplexed metagenome mining using short DNA sequence tags facilitates targeted discovery of epoxyketone proteasome inhibitors.</title>
        <authorList>
            <person name="Owen J.G."/>
            <person name="Charlop-Powers Z."/>
            <person name="Smith A.G."/>
            <person name="Ternei M.A."/>
            <person name="Calle P.Y."/>
            <person name="Reddy B.V."/>
            <person name="Montiel D."/>
            <person name="Brady S.F."/>
        </authorList>
    </citation>
    <scope>NUCLEOTIDE SEQUENCE</scope>
</reference>
<feature type="region of interest" description="Disordered" evidence="5">
    <location>
        <begin position="852"/>
        <end position="874"/>
    </location>
</feature>
<dbReference type="Pfam" id="PF00698">
    <property type="entry name" value="Acyl_transf_1"/>
    <property type="match status" value="1"/>
</dbReference>
<dbReference type="Gene3D" id="3.30.70.250">
    <property type="entry name" value="Malonyl-CoA ACP transacylase, ACP-binding"/>
    <property type="match status" value="1"/>
</dbReference>
<dbReference type="Pfam" id="PF00109">
    <property type="entry name" value="ketoacyl-synt"/>
    <property type="match status" value="1"/>
</dbReference>
<dbReference type="SUPFAM" id="SSF53335">
    <property type="entry name" value="S-adenosyl-L-methionine-dependent methyltransferases"/>
    <property type="match status" value="1"/>
</dbReference>
<keyword evidence="3" id="KW-0808">Transferase</keyword>
<name>A0A0E3GLV2_9BACT</name>
<evidence type="ECO:0000259" key="7">
    <source>
        <dbReference type="PROSITE" id="PS52004"/>
    </source>
</evidence>
<dbReference type="PROSITE" id="PS50075">
    <property type="entry name" value="CARRIER"/>
    <property type="match status" value="1"/>
</dbReference>